<evidence type="ECO:0000313" key="2">
    <source>
        <dbReference type="Proteomes" id="UP000887159"/>
    </source>
</evidence>
<sequence length="109" mass="12150">MAALMEAWSATEIRDVIRFLSLTKSFPAEIHRQLVEVYTVQVLYHEDRCALCAQNLTKADQMRERLEPIDENSACVEVGKPIDENSACVEVGKPIDENPACVQVGTNSV</sequence>
<dbReference type="EMBL" id="BMAU01021073">
    <property type="protein sequence ID" value="GFX89544.1"/>
    <property type="molecule type" value="Genomic_DNA"/>
</dbReference>
<protein>
    <submittedName>
        <fullName evidence="1">Uncharacterized protein</fullName>
    </submittedName>
</protein>
<evidence type="ECO:0000313" key="1">
    <source>
        <dbReference type="EMBL" id="GFX89544.1"/>
    </source>
</evidence>
<keyword evidence="2" id="KW-1185">Reference proteome</keyword>
<gene>
    <name evidence="1" type="ORF">TNCV_72371</name>
</gene>
<reference evidence="1" key="1">
    <citation type="submission" date="2020-08" db="EMBL/GenBank/DDBJ databases">
        <title>Multicomponent nature underlies the extraordinary mechanical properties of spider dragline silk.</title>
        <authorList>
            <person name="Kono N."/>
            <person name="Nakamura H."/>
            <person name="Mori M."/>
            <person name="Yoshida Y."/>
            <person name="Ohtoshi R."/>
            <person name="Malay A.D."/>
            <person name="Moran D.A.P."/>
            <person name="Tomita M."/>
            <person name="Numata K."/>
            <person name="Arakawa K."/>
        </authorList>
    </citation>
    <scope>NUCLEOTIDE SEQUENCE</scope>
</reference>
<dbReference type="Proteomes" id="UP000887159">
    <property type="component" value="Unassembled WGS sequence"/>
</dbReference>
<name>A0A8X6RCC8_TRICX</name>
<accession>A0A8X6RCC8</accession>
<comment type="caution">
    <text evidence="1">The sequence shown here is derived from an EMBL/GenBank/DDBJ whole genome shotgun (WGS) entry which is preliminary data.</text>
</comment>
<organism evidence="1 2">
    <name type="scientific">Trichonephila clavipes</name>
    <name type="common">Golden silk orbweaver</name>
    <name type="synonym">Nephila clavipes</name>
    <dbReference type="NCBI Taxonomy" id="2585209"/>
    <lineage>
        <taxon>Eukaryota</taxon>
        <taxon>Metazoa</taxon>
        <taxon>Ecdysozoa</taxon>
        <taxon>Arthropoda</taxon>
        <taxon>Chelicerata</taxon>
        <taxon>Arachnida</taxon>
        <taxon>Araneae</taxon>
        <taxon>Araneomorphae</taxon>
        <taxon>Entelegynae</taxon>
        <taxon>Araneoidea</taxon>
        <taxon>Nephilidae</taxon>
        <taxon>Trichonephila</taxon>
    </lineage>
</organism>
<proteinExistence type="predicted"/>
<dbReference type="AlphaFoldDB" id="A0A8X6RCC8"/>